<dbReference type="SUPFAM" id="SSF52374">
    <property type="entry name" value="Nucleotidylyl transferase"/>
    <property type="match status" value="1"/>
</dbReference>
<feature type="region of interest" description="Disordered" evidence="12">
    <location>
        <begin position="1"/>
        <end position="25"/>
    </location>
</feature>
<comment type="catalytic activity">
    <reaction evidence="10 11">
        <text>nicotinate beta-D-ribonucleotide + ATP + H(+) = deamido-NAD(+) + diphosphate</text>
        <dbReference type="Rhea" id="RHEA:22860"/>
        <dbReference type="ChEBI" id="CHEBI:15378"/>
        <dbReference type="ChEBI" id="CHEBI:30616"/>
        <dbReference type="ChEBI" id="CHEBI:33019"/>
        <dbReference type="ChEBI" id="CHEBI:57502"/>
        <dbReference type="ChEBI" id="CHEBI:58437"/>
        <dbReference type="EC" id="2.7.7.18"/>
    </reaction>
</comment>
<evidence type="ECO:0000256" key="1">
    <source>
        <dbReference type="ARBA" id="ARBA00002324"/>
    </source>
</evidence>
<dbReference type="Pfam" id="PF01467">
    <property type="entry name" value="CTP_transf_like"/>
    <property type="match status" value="1"/>
</dbReference>
<evidence type="ECO:0000256" key="4">
    <source>
        <dbReference type="ARBA" id="ARBA00022642"/>
    </source>
</evidence>
<dbReference type="Proteomes" id="UP000003303">
    <property type="component" value="Unassembled WGS sequence"/>
</dbReference>
<evidence type="ECO:0000256" key="10">
    <source>
        <dbReference type="ARBA" id="ARBA00048721"/>
    </source>
</evidence>
<evidence type="ECO:0000256" key="2">
    <source>
        <dbReference type="ARBA" id="ARBA00005019"/>
    </source>
</evidence>
<keyword evidence="15" id="KW-1185">Reference proteome</keyword>
<evidence type="ECO:0000259" key="13">
    <source>
        <dbReference type="Pfam" id="PF01467"/>
    </source>
</evidence>
<evidence type="ECO:0000256" key="5">
    <source>
        <dbReference type="ARBA" id="ARBA00022679"/>
    </source>
</evidence>
<keyword evidence="6 11" id="KW-0548">Nucleotidyltransferase</keyword>
<proteinExistence type="inferred from homology"/>
<accession>C2MBL0</accession>
<dbReference type="GO" id="GO:0009435">
    <property type="term" value="P:NAD+ biosynthetic process"/>
    <property type="evidence" value="ECO:0007669"/>
    <property type="project" value="UniProtKB-UniRule"/>
</dbReference>
<evidence type="ECO:0000256" key="3">
    <source>
        <dbReference type="ARBA" id="ARBA00009014"/>
    </source>
</evidence>
<evidence type="ECO:0000313" key="15">
    <source>
        <dbReference type="Proteomes" id="UP000003303"/>
    </source>
</evidence>
<dbReference type="EC" id="2.7.7.18" evidence="11"/>
<dbReference type="InterPro" id="IPR004821">
    <property type="entry name" value="Cyt_trans-like"/>
</dbReference>
<evidence type="ECO:0000256" key="6">
    <source>
        <dbReference type="ARBA" id="ARBA00022695"/>
    </source>
</evidence>
<comment type="caution">
    <text evidence="14">The sequence shown here is derived from an EMBL/GenBank/DDBJ whole genome shotgun (WGS) entry which is preliminary data.</text>
</comment>
<dbReference type="UniPathway" id="UPA00253">
    <property type="reaction ID" value="UER00332"/>
</dbReference>
<comment type="similarity">
    <text evidence="3 11">Belongs to the NadD family.</text>
</comment>
<dbReference type="EMBL" id="ACLR01000123">
    <property type="protein sequence ID" value="EEK16941.1"/>
    <property type="molecule type" value="Genomic_DNA"/>
</dbReference>
<gene>
    <name evidence="11 14" type="primary">nadD</name>
    <name evidence="14" type="ORF">PORUE0001_0694</name>
</gene>
<evidence type="ECO:0000256" key="9">
    <source>
        <dbReference type="ARBA" id="ARBA00023027"/>
    </source>
</evidence>
<dbReference type="InterPro" id="IPR005248">
    <property type="entry name" value="NadD/NMNAT"/>
</dbReference>
<dbReference type="GO" id="GO:0004515">
    <property type="term" value="F:nicotinate-nucleotide adenylyltransferase activity"/>
    <property type="evidence" value="ECO:0007669"/>
    <property type="project" value="UniProtKB-UniRule"/>
</dbReference>
<evidence type="ECO:0000256" key="12">
    <source>
        <dbReference type="SAM" id="MobiDB-lite"/>
    </source>
</evidence>
<dbReference type="PANTHER" id="PTHR39321">
    <property type="entry name" value="NICOTINATE-NUCLEOTIDE ADENYLYLTRANSFERASE-RELATED"/>
    <property type="match status" value="1"/>
</dbReference>
<evidence type="ECO:0000256" key="11">
    <source>
        <dbReference type="HAMAP-Rule" id="MF_00244"/>
    </source>
</evidence>
<reference evidence="14 15" key="1">
    <citation type="submission" date="2009-04" db="EMBL/GenBank/DDBJ databases">
        <authorList>
            <person name="Sebastian Y."/>
            <person name="Madupu R."/>
            <person name="Durkin A.S."/>
            <person name="Torralba M."/>
            <person name="Methe B."/>
            <person name="Sutton G.G."/>
            <person name="Strausberg R.L."/>
            <person name="Nelson K.E."/>
        </authorList>
    </citation>
    <scope>NUCLEOTIDE SEQUENCE [LARGE SCALE GENOMIC DNA]</scope>
    <source>
        <strain evidence="14 15">60-3</strain>
    </source>
</reference>
<keyword evidence="5 11" id="KW-0808">Transferase</keyword>
<evidence type="ECO:0000256" key="7">
    <source>
        <dbReference type="ARBA" id="ARBA00022741"/>
    </source>
</evidence>
<comment type="pathway">
    <text evidence="2 11">Cofactor biosynthesis; NAD(+) biosynthesis; deamido-NAD(+) from nicotinate D-ribonucleotide: step 1/1.</text>
</comment>
<dbReference type="InterPro" id="IPR014729">
    <property type="entry name" value="Rossmann-like_a/b/a_fold"/>
</dbReference>
<dbReference type="PANTHER" id="PTHR39321:SF3">
    <property type="entry name" value="PHOSPHOPANTETHEINE ADENYLYLTRANSFERASE"/>
    <property type="match status" value="1"/>
</dbReference>
<organism evidence="14 15">
    <name type="scientific">Porphyromonas uenonis 60-3</name>
    <dbReference type="NCBI Taxonomy" id="596327"/>
    <lineage>
        <taxon>Bacteria</taxon>
        <taxon>Pseudomonadati</taxon>
        <taxon>Bacteroidota</taxon>
        <taxon>Bacteroidia</taxon>
        <taxon>Bacteroidales</taxon>
        <taxon>Porphyromonadaceae</taxon>
        <taxon>Porphyromonas</taxon>
    </lineage>
</organism>
<dbReference type="NCBIfam" id="TIGR00125">
    <property type="entry name" value="cyt_tran_rel"/>
    <property type="match status" value="1"/>
</dbReference>
<dbReference type="GO" id="GO:0005524">
    <property type="term" value="F:ATP binding"/>
    <property type="evidence" value="ECO:0007669"/>
    <property type="project" value="UniProtKB-KW"/>
</dbReference>
<evidence type="ECO:0000313" key="14">
    <source>
        <dbReference type="EMBL" id="EEK16941.1"/>
    </source>
</evidence>
<dbReference type="CDD" id="cd02165">
    <property type="entry name" value="NMNAT"/>
    <property type="match status" value="1"/>
</dbReference>
<dbReference type="eggNOG" id="COG1057">
    <property type="taxonomic scope" value="Bacteria"/>
</dbReference>
<comment type="function">
    <text evidence="1 11">Catalyzes the reversible adenylation of nicotinate mononucleotide (NaMN) to nicotinic acid adenine dinucleotide (NaAD).</text>
</comment>
<sequence>MDQAMTTEGRDSKEKPPGLTNLRPATSDVSGAVGLFGGSFDPLHIGHLALCDYLLAYPELSGVEHIWFIPTPQNPLKEQETIFSYEWRCRMIEQAIQSDPRYELCTVEAILPEPHYTVDTLTALEEHYPHCAFSLIIGADSLASLSQWHRHGELLDRLPLVVYPRSGYDLSQLAAQYPTAEIRLMSDAPQIEVSSTAIRQALHEGRDLRHWLPQPELYDTLSKVTKHHE</sequence>
<dbReference type="Gene3D" id="3.40.50.620">
    <property type="entry name" value="HUPs"/>
    <property type="match status" value="1"/>
</dbReference>
<feature type="domain" description="Cytidyltransferase-like" evidence="13">
    <location>
        <begin position="35"/>
        <end position="200"/>
    </location>
</feature>
<name>C2MBL0_9PORP</name>
<keyword evidence="4 11" id="KW-0662">Pyridine nucleotide biosynthesis</keyword>
<evidence type="ECO:0000256" key="8">
    <source>
        <dbReference type="ARBA" id="ARBA00022840"/>
    </source>
</evidence>
<dbReference type="AlphaFoldDB" id="C2MBL0"/>
<protein>
    <recommendedName>
        <fullName evidence="11">Probable nicotinate-nucleotide adenylyltransferase</fullName>
        <ecNumber evidence="11">2.7.7.18</ecNumber>
    </recommendedName>
    <alternativeName>
        <fullName evidence="11">Deamido-NAD(+) diphosphorylase</fullName>
    </alternativeName>
    <alternativeName>
        <fullName evidence="11">Deamido-NAD(+) pyrophosphorylase</fullName>
    </alternativeName>
    <alternativeName>
        <fullName evidence="11">Nicotinate mononucleotide adenylyltransferase</fullName>
        <shortName evidence="11">NaMN adenylyltransferase</shortName>
    </alternativeName>
</protein>
<keyword evidence="8 11" id="KW-0067">ATP-binding</keyword>
<dbReference type="HAMAP" id="MF_00244">
    <property type="entry name" value="NaMN_adenylyltr"/>
    <property type="match status" value="1"/>
</dbReference>
<dbReference type="NCBIfam" id="TIGR00482">
    <property type="entry name" value="nicotinate (nicotinamide) nucleotide adenylyltransferase"/>
    <property type="match status" value="1"/>
</dbReference>
<dbReference type="STRING" id="596327.PORUE0001_0694"/>
<keyword evidence="7 11" id="KW-0547">Nucleotide-binding</keyword>
<keyword evidence="9 11" id="KW-0520">NAD</keyword>